<feature type="domain" description="ACT" evidence="9">
    <location>
        <begin position="321"/>
        <end position="399"/>
    </location>
</feature>
<dbReference type="Gene3D" id="3.30.70.260">
    <property type="match status" value="1"/>
</dbReference>
<dbReference type="SUPFAM" id="SSF53850">
    <property type="entry name" value="Periplasmic binding protein-like II"/>
    <property type="match status" value="2"/>
</dbReference>
<evidence type="ECO:0000256" key="7">
    <source>
        <dbReference type="SAM" id="MobiDB-lite"/>
    </source>
</evidence>
<evidence type="ECO:0000313" key="10">
    <source>
        <dbReference type="EMBL" id="CAJ2506931.1"/>
    </source>
</evidence>
<dbReference type="PANTHER" id="PTHR21022">
    <property type="entry name" value="PREPHENATE DEHYDRATASE P PROTEIN"/>
    <property type="match status" value="1"/>
</dbReference>
<proteinExistence type="predicted"/>
<evidence type="ECO:0000256" key="3">
    <source>
        <dbReference type="ARBA" id="ARBA00022605"/>
    </source>
</evidence>
<accession>A0AAI8YJ99</accession>
<keyword evidence="3" id="KW-0028">Amino-acid biosynthesis</keyword>
<keyword evidence="4" id="KW-0057">Aromatic amino acid biosynthesis</keyword>
<dbReference type="Pfam" id="PF00800">
    <property type="entry name" value="PDT"/>
    <property type="match status" value="2"/>
</dbReference>
<evidence type="ECO:0000256" key="5">
    <source>
        <dbReference type="ARBA" id="ARBA00023222"/>
    </source>
</evidence>
<feature type="region of interest" description="Disordered" evidence="7">
    <location>
        <begin position="118"/>
        <end position="169"/>
    </location>
</feature>
<dbReference type="EMBL" id="CAUWAG010000010">
    <property type="protein sequence ID" value="CAJ2506931.1"/>
    <property type="molecule type" value="Genomic_DNA"/>
</dbReference>
<dbReference type="PIRSF" id="PIRSF001500">
    <property type="entry name" value="Chor_mut_pdt_Ppr"/>
    <property type="match status" value="1"/>
</dbReference>
<dbReference type="Proteomes" id="UP001295740">
    <property type="component" value="Unassembled WGS sequence"/>
</dbReference>
<dbReference type="InterPro" id="IPR045865">
    <property type="entry name" value="ACT-like_dom_sf"/>
</dbReference>
<dbReference type="InterPro" id="IPR008242">
    <property type="entry name" value="Chor_mutase/pphenate_deHydtase"/>
</dbReference>
<dbReference type="CDD" id="cd13532">
    <property type="entry name" value="PBP2_PDT_like"/>
    <property type="match status" value="1"/>
</dbReference>
<dbReference type="GO" id="GO:0004664">
    <property type="term" value="F:prephenate dehydratase activity"/>
    <property type="evidence" value="ECO:0007669"/>
    <property type="project" value="UniProtKB-EC"/>
</dbReference>
<keyword evidence="5" id="KW-0584">Phenylalanine biosynthesis</keyword>
<dbReference type="EC" id="4.2.1.51" evidence="2"/>
<evidence type="ECO:0000256" key="6">
    <source>
        <dbReference type="ARBA" id="ARBA00023239"/>
    </source>
</evidence>
<dbReference type="InterPro" id="IPR002912">
    <property type="entry name" value="ACT_dom"/>
</dbReference>
<comment type="pathway">
    <text evidence="1">Amino-acid biosynthesis; L-phenylalanine biosynthesis; phenylpyruvate from prephenate: step 1/1.</text>
</comment>
<evidence type="ECO:0000256" key="4">
    <source>
        <dbReference type="ARBA" id="ARBA00023141"/>
    </source>
</evidence>
<gene>
    <name evidence="10" type="ORF">KHLLAP_LOCUS7399</name>
</gene>
<dbReference type="GO" id="GO:0009094">
    <property type="term" value="P:L-phenylalanine biosynthetic process"/>
    <property type="evidence" value="ECO:0007669"/>
    <property type="project" value="UniProtKB-KW"/>
</dbReference>
<dbReference type="AlphaFoldDB" id="A0AAI8YJ99"/>
<evidence type="ECO:0000259" key="8">
    <source>
        <dbReference type="PROSITE" id="PS51171"/>
    </source>
</evidence>
<reference evidence="10" key="1">
    <citation type="submission" date="2023-10" db="EMBL/GenBank/DDBJ databases">
        <authorList>
            <person name="Hackl T."/>
        </authorList>
    </citation>
    <scope>NUCLEOTIDE SEQUENCE</scope>
</reference>
<dbReference type="InterPro" id="IPR001086">
    <property type="entry name" value="Preph_deHydtase"/>
</dbReference>
<feature type="region of interest" description="Disordered" evidence="7">
    <location>
        <begin position="282"/>
        <end position="316"/>
    </location>
</feature>
<evidence type="ECO:0000256" key="2">
    <source>
        <dbReference type="ARBA" id="ARBA00013147"/>
    </source>
</evidence>
<feature type="domain" description="Prephenate dehydratase" evidence="8">
    <location>
        <begin position="21"/>
        <end position="264"/>
    </location>
</feature>
<keyword evidence="11" id="KW-1185">Reference proteome</keyword>
<dbReference type="Gene3D" id="3.40.190.10">
    <property type="entry name" value="Periplasmic binding protein-like II"/>
    <property type="match status" value="2"/>
</dbReference>
<dbReference type="CDD" id="cd04905">
    <property type="entry name" value="ACT_CM-PDT"/>
    <property type="match status" value="1"/>
</dbReference>
<name>A0AAI8YJ99_9PEZI</name>
<evidence type="ECO:0000256" key="1">
    <source>
        <dbReference type="ARBA" id="ARBA00004741"/>
    </source>
</evidence>
<organism evidence="10 11">
    <name type="scientific">Anthostomella pinea</name>
    <dbReference type="NCBI Taxonomy" id="933095"/>
    <lineage>
        <taxon>Eukaryota</taxon>
        <taxon>Fungi</taxon>
        <taxon>Dikarya</taxon>
        <taxon>Ascomycota</taxon>
        <taxon>Pezizomycotina</taxon>
        <taxon>Sordariomycetes</taxon>
        <taxon>Xylariomycetidae</taxon>
        <taxon>Xylariales</taxon>
        <taxon>Xylariaceae</taxon>
        <taxon>Anthostomella</taxon>
    </lineage>
</organism>
<comment type="caution">
    <text evidence="10">The sequence shown here is derived from an EMBL/GenBank/DDBJ whole genome shotgun (WGS) entry which is preliminary data.</text>
</comment>
<protein>
    <recommendedName>
        <fullName evidence="2">prephenate dehydratase</fullName>
        <ecNumber evidence="2">4.2.1.51</ecNumber>
    </recommendedName>
</protein>
<dbReference type="PANTHER" id="PTHR21022:SF19">
    <property type="entry name" value="PREPHENATE DEHYDRATASE-RELATED"/>
    <property type="match status" value="1"/>
</dbReference>
<evidence type="ECO:0000259" key="9">
    <source>
        <dbReference type="PROSITE" id="PS51671"/>
    </source>
</evidence>
<feature type="compositionally biased region" description="Low complexity" evidence="7">
    <location>
        <begin position="118"/>
        <end position="145"/>
    </location>
</feature>
<dbReference type="GO" id="GO:0005737">
    <property type="term" value="C:cytoplasm"/>
    <property type="evidence" value="ECO:0007669"/>
    <property type="project" value="TreeGrafter"/>
</dbReference>
<sequence>MGSSRLNVGDEAQAGSAAKPVVCFLGPVSSYTHQATMETFPADKFELMPVVTIKDIFDTTQSGRATYGVVPFENSTNGSVVFTLDHFADRSNAYPDLNVCREIYLDVHHCILGHIAPSSSSPSSSQLQSQNPSSSILQQPQSQPESSREDKPSSSAPKPPNDKDDKPATAQPLHSLAHIQRIYSHPQAFGQCTRFLGAHLRGVETVDMSSTSRAAELALADTTKTSAAISSLAAAELLGDGIDVLARNVEDRDDNTTRFFVLRRGTATSPSEEEELLLTRAVSGDEKTQPQKPGEGSAVTEEAADKKASTTTRHRPTKSLVSFTVPHHAPGGLAAVLDCFRRGGLNLTSISSRPSLAGAFQYVFFVEFEGHRFADPEGRVGEVLEGVGEVARSWRWLGSWEDMLRGRR</sequence>
<dbReference type="PROSITE" id="PS51671">
    <property type="entry name" value="ACT"/>
    <property type="match status" value="1"/>
</dbReference>
<dbReference type="SUPFAM" id="SSF55021">
    <property type="entry name" value="ACT-like"/>
    <property type="match status" value="1"/>
</dbReference>
<dbReference type="PROSITE" id="PS51171">
    <property type="entry name" value="PREPHENATE_DEHYDR_3"/>
    <property type="match status" value="1"/>
</dbReference>
<evidence type="ECO:0000313" key="11">
    <source>
        <dbReference type="Proteomes" id="UP001295740"/>
    </source>
</evidence>
<keyword evidence="6" id="KW-0456">Lyase</keyword>